<dbReference type="NCBIfam" id="TIGR03817">
    <property type="entry name" value="DECH_helic"/>
    <property type="match status" value="1"/>
</dbReference>
<dbReference type="GO" id="GO:0004386">
    <property type="term" value="F:helicase activity"/>
    <property type="evidence" value="ECO:0007669"/>
    <property type="project" value="UniProtKB-KW"/>
</dbReference>
<feature type="compositionally biased region" description="Gly residues" evidence="3">
    <location>
        <begin position="648"/>
        <end position="661"/>
    </location>
</feature>
<feature type="region of interest" description="Disordered" evidence="3">
    <location>
        <begin position="645"/>
        <end position="879"/>
    </location>
</feature>
<keyword evidence="7" id="KW-1185">Reference proteome</keyword>
<evidence type="ECO:0000313" key="7">
    <source>
        <dbReference type="Proteomes" id="UP001597542"/>
    </source>
</evidence>
<evidence type="ECO:0000313" key="6">
    <source>
        <dbReference type="EMBL" id="MFD2482672.1"/>
    </source>
</evidence>
<evidence type="ECO:0000256" key="2">
    <source>
        <dbReference type="ARBA" id="ARBA00022840"/>
    </source>
</evidence>
<dbReference type="InterPro" id="IPR027417">
    <property type="entry name" value="P-loop_NTPase"/>
</dbReference>
<dbReference type="PANTHER" id="PTHR47957">
    <property type="entry name" value="ATP-DEPENDENT HELICASE HRQ1"/>
    <property type="match status" value="1"/>
</dbReference>
<keyword evidence="1" id="KW-0547">Nucleotide-binding</keyword>
<dbReference type="Pfam" id="PF00271">
    <property type="entry name" value="Helicase_C"/>
    <property type="match status" value="1"/>
</dbReference>
<dbReference type="Pfam" id="PF22982">
    <property type="entry name" value="WHD_HRQ1"/>
    <property type="match status" value="1"/>
</dbReference>
<dbReference type="PROSITE" id="PS51192">
    <property type="entry name" value="HELICASE_ATP_BIND_1"/>
    <property type="match status" value="1"/>
</dbReference>
<dbReference type="InterPro" id="IPR055227">
    <property type="entry name" value="HRQ1_WHD"/>
</dbReference>
<dbReference type="RefSeq" id="WP_344265636.1">
    <property type="nucleotide sequence ID" value="NZ_BAAAHV010000003.1"/>
</dbReference>
<protein>
    <submittedName>
        <fullName evidence="6">DEAD/DEAH box helicase</fullName>
    </submittedName>
</protein>
<dbReference type="PANTHER" id="PTHR47957:SF3">
    <property type="entry name" value="ATP-DEPENDENT HELICASE HRQ1"/>
    <property type="match status" value="1"/>
</dbReference>
<dbReference type="SMART" id="SM00490">
    <property type="entry name" value="HELICc"/>
    <property type="match status" value="1"/>
</dbReference>
<feature type="compositionally biased region" description="Low complexity" evidence="3">
    <location>
        <begin position="798"/>
        <end position="819"/>
    </location>
</feature>
<feature type="compositionally biased region" description="Low complexity" evidence="3">
    <location>
        <begin position="856"/>
        <end position="869"/>
    </location>
</feature>
<dbReference type="SUPFAM" id="SSF52540">
    <property type="entry name" value="P-loop containing nucleoside triphosphate hydrolases"/>
    <property type="match status" value="1"/>
</dbReference>
<dbReference type="CDD" id="cd18797">
    <property type="entry name" value="SF2_C_Hrq"/>
    <property type="match status" value="1"/>
</dbReference>
<evidence type="ECO:0000256" key="3">
    <source>
        <dbReference type="SAM" id="MobiDB-lite"/>
    </source>
</evidence>
<dbReference type="Pfam" id="PF09369">
    <property type="entry name" value="MZB"/>
    <property type="match status" value="1"/>
</dbReference>
<proteinExistence type="predicted"/>
<keyword evidence="6" id="KW-0347">Helicase</keyword>
<keyword evidence="6" id="KW-0378">Hydrolase</keyword>
<dbReference type="PROSITE" id="PS51194">
    <property type="entry name" value="HELICASE_CTER"/>
    <property type="match status" value="1"/>
</dbReference>
<reference evidence="7" key="1">
    <citation type="journal article" date="2019" name="Int. J. Syst. Evol. Microbiol.">
        <title>The Global Catalogue of Microorganisms (GCM) 10K type strain sequencing project: providing services to taxonomists for standard genome sequencing and annotation.</title>
        <authorList>
            <consortium name="The Broad Institute Genomics Platform"/>
            <consortium name="The Broad Institute Genome Sequencing Center for Infectious Disease"/>
            <person name="Wu L."/>
            <person name="Ma J."/>
        </authorList>
    </citation>
    <scope>NUCLEOTIDE SEQUENCE [LARGE SCALE GENOMIC DNA]</scope>
    <source>
        <strain evidence="7">CGMCC 4.7638</strain>
    </source>
</reference>
<dbReference type="CDD" id="cd17923">
    <property type="entry name" value="DEXHc_Hrq1-like"/>
    <property type="match status" value="1"/>
</dbReference>
<feature type="domain" description="Helicase C-terminal" evidence="5">
    <location>
        <begin position="287"/>
        <end position="439"/>
    </location>
</feature>
<dbReference type="EMBL" id="JBHUKQ010000012">
    <property type="protein sequence ID" value="MFD2482672.1"/>
    <property type="molecule type" value="Genomic_DNA"/>
</dbReference>
<feature type="compositionally biased region" description="Gly residues" evidence="3">
    <location>
        <begin position="870"/>
        <end position="879"/>
    </location>
</feature>
<evidence type="ECO:0000256" key="1">
    <source>
        <dbReference type="ARBA" id="ARBA00022741"/>
    </source>
</evidence>
<gene>
    <name evidence="6" type="ORF">ACFSUT_20460</name>
</gene>
<dbReference type="SMART" id="SM00487">
    <property type="entry name" value="DEXDc"/>
    <property type="match status" value="1"/>
</dbReference>
<dbReference type="Proteomes" id="UP001597542">
    <property type="component" value="Unassembled WGS sequence"/>
</dbReference>
<feature type="domain" description="Helicase ATP-binding" evidence="4">
    <location>
        <begin position="68"/>
        <end position="226"/>
    </location>
</feature>
<evidence type="ECO:0000259" key="4">
    <source>
        <dbReference type="PROSITE" id="PS51192"/>
    </source>
</evidence>
<dbReference type="InterPro" id="IPR001650">
    <property type="entry name" value="Helicase_C-like"/>
</dbReference>
<organism evidence="6 7">
    <name type="scientific">Amycolatopsis albidoflavus</name>
    <dbReference type="NCBI Taxonomy" id="102226"/>
    <lineage>
        <taxon>Bacteria</taxon>
        <taxon>Bacillati</taxon>
        <taxon>Actinomycetota</taxon>
        <taxon>Actinomycetes</taxon>
        <taxon>Pseudonocardiales</taxon>
        <taxon>Pseudonocardiaceae</taxon>
        <taxon>Amycolatopsis</taxon>
    </lineage>
</organism>
<keyword evidence="2" id="KW-0067">ATP-binding</keyword>
<dbReference type="InterPro" id="IPR022307">
    <property type="entry name" value="Helicase_put_actinobac"/>
</dbReference>
<evidence type="ECO:0000259" key="5">
    <source>
        <dbReference type="PROSITE" id="PS51194"/>
    </source>
</evidence>
<dbReference type="Pfam" id="PF00270">
    <property type="entry name" value="DEAD"/>
    <property type="match status" value="1"/>
</dbReference>
<dbReference type="InterPro" id="IPR014001">
    <property type="entry name" value="Helicase_ATP-bd"/>
</dbReference>
<name>A0ABW5I1R2_9PSEU</name>
<sequence length="1034" mass="105328">MVGERGRRLLDRVTAGIPAHENPVTHVSRLPERAARHEPWPEWAEPSVVAAFGAAGVEKPWRHQAEAASLAHSGAHVVVSTGTASGKSLAYQLPVLSALAADGRATALYLSPTKALGADQLRAVSSLDVAGVRAAAFDGDTPMTERDWVRAHANWVFSNPDMLHRGILSAHSRWTQFFRRLRYVVVDECHSYRGVFGSHVALLLRRLRRVAEHYGASPVFVLASATTASPASFATRLTGVECSAVTDDASPRGARTVALWEPPLLDELTGENGAPVRRPAGVETARILTELVVEGARSLAFVRSRRGAELTALGTRRLLSEVDPRLADTVAAYRSGYLPEERRALEQALLSGRLLGVATTNALELGVDIAGLDAVVLAGYPGTLASFWQQSGRAGRSGDEALVVFVARDDPLDTYLVHHPAALLERPVETAVLDPTNPYVLGPQLACAVAELPLTEPELETFGGDAARAVLADLAAEKLLRRRSSGWYWTSRDRPHGEVGIRGSGGDQIAVVEADSGRMLGTVDPGSACYSVHPGAVYLHQGSSYVVDELDLETGLALVHAEDPDWTTSPREIVDISVLSTEEQCRHDGVTVCLGEVAVTSQVVGYLRRRPSGEVLDHTPLDLPEQSLHTRAVWYTVSGELLESPAGVGRGSVGSRTGGDLGRVAAGSATDGAGDESAGTEYTSPATGNPGRIGAGPTSGEEAGEPAGTGSSPDSAETGGAATASSISGAVGERAGIGSVSPTAAENDGADAGRAASRATDEPVGTGSKSPTAAEIIGTAEASTASRAVGEPAGTGSAEPTAAENGGAAGASTASRAIGEPAGTGSAEPTAAENGGAAAGAAARRADGEPVGTGGASSVVGVTGEVSGQPAGGRGPGAGVEIGGAVGPVGTGGAGRAPGGAGLLPARVPGALHAAEHAAIGLLPLFATCDRWDIGGVSTAWHEDTGEATVFVHDGHPGGAGFADRGYAAIVPWLAATREAIVSCECPTGCPSCVQSPKCGNGNDPLDKAGAVAVLGAVLGALRQHGEQCGHGGT</sequence>
<feature type="compositionally biased region" description="Low complexity" evidence="3">
    <location>
        <begin position="831"/>
        <end position="843"/>
    </location>
</feature>
<dbReference type="InterPro" id="IPR018973">
    <property type="entry name" value="MZB"/>
</dbReference>
<accession>A0ABW5I1R2</accession>
<feature type="compositionally biased region" description="Low complexity" evidence="3">
    <location>
        <begin position="715"/>
        <end position="732"/>
    </location>
</feature>
<dbReference type="InterPro" id="IPR011545">
    <property type="entry name" value="DEAD/DEAH_box_helicase_dom"/>
</dbReference>
<comment type="caution">
    <text evidence="6">The sequence shown here is derived from an EMBL/GenBank/DDBJ whole genome shotgun (WGS) entry which is preliminary data.</text>
</comment>
<dbReference type="Gene3D" id="3.40.50.300">
    <property type="entry name" value="P-loop containing nucleotide triphosphate hydrolases"/>
    <property type="match status" value="2"/>
</dbReference>